<gene>
    <name evidence="2" type="ORF">AAG570_008839</name>
</gene>
<accession>A0ABD0Z2Q6</accession>
<dbReference type="InterPro" id="IPR018870">
    <property type="entry name" value="Tti2"/>
</dbReference>
<protein>
    <submittedName>
        <fullName evidence="2">Uncharacterized protein</fullName>
    </submittedName>
</protein>
<comment type="similarity">
    <text evidence="1">Belongs to the TTI2 family.</text>
</comment>
<dbReference type="EMBL" id="JBFDAA010000003">
    <property type="protein sequence ID" value="KAL1138777.1"/>
    <property type="molecule type" value="Genomic_DNA"/>
</dbReference>
<keyword evidence="3" id="KW-1185">Reference proteome</keyword>
<comment type="caution">
    <text evidence="2">The sequence shown here is derived from an EMBL/GenBank/DDBJ whole genome shotgun (WGS) entry which is preliminary data.</text>
</comment>
<name>A0ABD0Z2Q6_9HEMI</name>
<dbReference type="Proteomes" id="UP001558652">
    <property type="component" value="Unassembled WGS sequence"/>
</dbReference>
<organism evidence="2 3">
    <name type="scientific">Ranatra chinensis</name>
    <dbReference type="NCBI Taxonomy" id="642074"/>
    <lineage>
        <taxon>Eukaryota</taxon>
        <taxon>Metazoa</taxon>
        <taxon>Ecdysozoa</taxon>
        <taxon>Arthropoda</taxon>
        <taxon>Hexapoda</taxon>
        <taxon>Insecta</taxon>
        <taxon>Pterygota</taxon>
        <taxon>Neoptera</taxon>
        <taxon>Paraneoptera</taxon>
        <taxon>Hemiptera</taxon>
        <taxon>Heteroptera</taxon>
        <taxon>Panheteroptera</taxon>
        <taxon>Nepomorpha</taxon>
        <taxon>Nepidae</taxon>
        <taxon>Ranatrinae</taxon>
        <taxon>Ranatra</taxon>
    </lineage>
</organism>
<dbReference type="AlphaFoldDB" id="A0ABD0Z2Q6"/>
<evidence type="ECO:0000256" key="1">
    <source>
        <dbReference type="ARBA" id="ARBA00034736"/>
    </source>
</evidence>
<evidence type="ECO:0000313" key="2">
    <source>
        <dbReference type="EMBL" id="KAL1138777.1"/>
    </source>
</evidence>
<sequence length="274" mass="30315">MILYVEEFDEPPGEKMTMGKNLLPSLLVNDINDSYSRTDLTSCCHDEVIYKAVEPILYQRDADIVPDVMACITTLLSTIYPPQDLLSTSLQWNHFDDVLTLLLDNMYLEQNCRLRGCYIAALAPLLSAMGLSSIRHLAQLRRTLDEYLLEPLTSLEALKAVNSLMEVGWPRLCQDTDNSRWLLVVLLKVLRDSTTGGGICLGEGSGGRPRLAEAATITASNLVRILPPSIVSELREEVPRLFTIGPKFKDRVQSILQQPADTLVDGGGPTAVVD</sequence>
<evidence type="ECO:0000313" key="3">
    <source>
        <dbReference type="Proteomes" id="UP001558652"/>
    </source>
</evidence>
<dbReference type="PANTHER" id="PTHR32226:SF2">
    <property type="entry name" value="TELO2-INTERACTING PROTEIN 2"/>
    <property type="match status" value="1"/>
</dbReference>
<dbReference type="PANTHER" id="PTHR32226">
    <property type="entry name" value="TELO2-INTERACTING PROTEIN 2"/>
    <property type="match status" value="1"/>
</dbReference>
<proteinExistence type="inferred from homology"/>
<reference evidence="2 3" key="1">
    <citation type="submission" date="2024-07" db="EMBL/GenBank/DDBJ databases">
        <title>Chromosome-level genome assembly of the water stick insect Ranatra chinensis (Heteroptera: Nepidae).</title>
        <authorList>
            <person name="Liu X."/>
        </authorList>
    </citation>
    <scope>NUCLEOTIDE SEQUENCE [LARGE SCALE GENOMIC DNA]</scope>
    <source>
        <strain evidence="2">Cailab_2021Rc</strain>
        <tissue evidence="2">Muscle</tissue>
    </source>
</reference>